<reference evidence="13" key="1">
    <citation type="journal article" date="2016" name="Ann. Bot.">
        <title>Understanding the evolution of holoparasitic plants: the complete plastid genome of the holoparasite Cytinus hypocistis (Cytinaceae).</title>
        <authorList>
            <person name="Roquet C."/>
            <person name="Coissac E."/>
            <person name="Cruaud C."/>
            <person name="Boleda M."/>
            <person name="Boyer F."/>
            <person name="Alberti A."/>
            <person name="Gielly L."/>
            <person name="Taberlet P."/>
            <person name="Thuiller W."/>
            <person name="Van Es J."/>
            <person name="Lavergne S."/>
        </authorList>
    </citation>
    <scope>NUCLEOTIDE SEQUENCE</scope>
</reference>
<dbReference type="GO" id="GO:0003735">
    <property type="term" value="F:structural constituent of ribosome"/>
    <property type="evidence" value="ECO:0007669"/>
    <property type="project" value="InterPro"/>
</dbReference>
<evidence type="ECO:0000256" key="4">
    <source>
        <dbReference type="ARBA" id="ARBA00022640"/>
    </source>
</evidence>
<dbReference type="PROSITE" id="PS00464">
    <property type="entry name" value="RIBOSOMAL_L22"/>
    <property type="match status" value="1"/>
</dbReference>
<evidence type="ECO:0000256" key="10">
    <source>
        <dbReference type="HAMAP-Rule" id="MF_01331"/>
    </source>
</evidence>
<evidence type="ECO:0000313" key="13">
    <source>
        <dbReference type="EMBL" id="AMR36143.1"/>
    </source>
</evidence>
<keyword evidence="7 10" id="KW-0689">Ribosomal protein</keyword>
<evidence type="ECO:0000256" key="1">
    <source>
        <dbReference type="ARBA" id="ARBA00003478"/>
    </source>
</evidence>
<dbReference type="GO" id="GO:0006412">
    <property type="term" value="P:translation"/>
    <property type="evidence" value="ECO:0007669"/>
    <property type="project" value="UniProtKB-UniRule"/>
</dbReference>
<keyword evidence="5 10" id="KW-0699">rRNA-binding</keyword>
<keyword evidence="4 13" id="KW-0934">Plastid</keyword>
<dbReference type="InterPro" id="IPR001063">
    <property type="entry name" value="Ribosomal_uL22"/>
</dbReference>
<dbReference type="CDD" id="cd00336">
    <property type="entry name" value="Ribosomal_L22"/>
    <property type="match status" value="1"/>
</dbReference>
<dbReference type="AlphaFoldDB" id="A0A1B0VBG7"/>
<gene>
    <name evidence="10 13" type="primary">rpl22</name>
</gene>
<evidence type="ECO:0000256" key="11">
    <source>
        <dbReference type="RuleBase" id="RU004005"/>
    </source>
</evidence>
<evidence type="ECO:0000256" key="12">
    <source>
        <dbReference type="RuleBase" id="RU004009"/>
    </source>
</evidence>
<keyword evidence="13" id="KW-0150">Chloroplast</keyword>
<protein>
    <recommendedName>
        <fullName evidence="9 10">Large ribosomal subunit protein uL22c</fullName>
    </recommendedName>
</protein>
<dbReference type="HAMAP" id="MF_01331_B">
    <property type="entry name" value="Ribosomal_uL22_B"/>
    <property type="match status" value="1"/>
</dbReference>
<dbReference type="InterPro" id="IPR036394">
    <property type="entry name" value="Ribosomal_uL22_sf"/>
</dbReference>
<dbReference type="GO" id="GO:0015934">
    <property type="term" value="C:large ribosomal subunit"/>
    <property type="evidence" value="ECO:0007669"/>
    <property type="project" value="InterPro"/>
</dbReference>
<dbReference type="NCBIfam" id="TIGR01044">
    <property type="entry name" value="rplV_bact"/>
    <property type="match status" value="1"/>
</dbReference>
<sequence>MIKKYNEVHASRKHIYMSIHKVRRILDQIRGSSYENILMILELIPYRASFTILKLLNSAASNANHNMGFNMQNLVILKAEVNTGSNSKKLKPRAKGRSNFIKRSTCHINIILNKQ</sequence>
<keyword evidence="8 10" id="KW-0687">Ribonucleoprotein</keyword>
<comment type="subunit">
    <text evidence="10">Part of the 50S ribosomal subunit.</text>
</comment>
<dbReference type="InterPro" id="IPR047867">
    <property type="entry name" value="Ribosomal_uL22_bac/org-type"/>
</dbReference>
<dbReference type="EMBL" id="KT335971">
    <property type="protein sequence ID" value="AMR36143.1"/>
    <property type="molecule type" value="Genomic_DNA"/>
</dbReference>
<name>A0A1B0VBG7_9ROSI</name>
<comment type="subcellular location">
    <subcellularLocation>
        <location evidence="10 12">Plastid</location>
        <location evidence="10 12">Chloroplast</location>
    </subcellularLocation>
</comment>
<evidence type="ECO:0000256" key="6">
    <source>
        <dbReference type="ARBA" id="ARBA00022884"/>
    </source>
</evidence>
<dbReference type="RefSeq" id="YP_009294814.1">
    <property type="nucleotide sequence ID" value="NC_031150.1"/>
</dbReference>
<evidence type="ECO:0000256" key="2">
    <source>
        <dbReference type="ARBA" id="ARBA00003611"/>
    </source>
</evidence>
<dbReference type="GO" id="GO:0019843">
    <property type="term" value="F:rRNA binding"/>
    <property type="evidence" value="ECO:0007669"/>
    <property type="project" value="UniProtKB-UniRule"/>
</dbReference>
<comment type="similarity">
    <text evidence="3 10 11">Belongs to the universal ribosomal protein uL22 family.</text>
</comment>
<dbReference type="Pfam" id="PF00237">
    <property type="entry name" value="Ribosomal_L22"/>
    <property type="match status" value="1"/>
</dbReference>
<evidence type="ECO:0000256" key="7">
    <source>
        <dbReference type="ARBA" id="ARBA00022980"/>
    </source>
</evidence>
<dbReference type="InterPro" id="IPR018260">
    <property type="entry name" value="Ribosomal_uL22_CS"/>
</dbReference>
<organism evidence="13">
    <name type="scientific">Cytinus hypocistis</name>
    <dbReference type="NCBI Taxonomy" id="327100"/>
    <lineage>
        <taxon>Eukaryota</taxon>
        <taxon>Viridiplantae</taxon>
        <taxon>Streptophyta</taxon>
        <taxon>Embryophyta</taxon>
        <taxon>Tracheophyta</taxon>
        <taxon>Spermatophyta</taxon>
        <taxon>Magnoliopsida</taxon>
        <taxon>eudicotyledons</taxon>
        <taxon>Gunneridae</taxon>
        <taxon>Pentapetalae</taxon>
        <taxon>rosids</taxon>
        <taxon>malvids</taxon>
        <taxon>Malvales</taxon>
        <taxon>Cytinaceae</taxon>
        <taxon>Cytinus</taxon>
    </lineage>
</organism>
<comment type="function">
    <text evidence="1 10 12">The globular domain of the protein is located near the polypeptide exit tunnel on the outside of the subunit, while an extended beta-hairpin is found that lines the wall of the exit tunnel in the center of the 70S ribosome.</text>
</comment>
<proteinExistence type="inferred from homology"/>
<dbReference type="PANTHER" id="PTHR13501">
    <property type="entry name" value="CHLOROPLAST 50S RIBOSOMAL PROTEIN L22-RELATED"/>
    <property type="match status" value="1"/>
</dbReference>
<dbReference type="PANTHER" id="PTHR13501:SF10">
    <property type="entry name" value="LARGE RIBOSOMAL SUBUNIT PROTEIN UL22M"/>
    <property type="match status" value="1"/>
</dbReference>
<dbReference type="GeneID" id="29071010"/>
<dbReference type="InterPro" id="IPR005727">
    <property type="entry name" value="Ribosomal_uL22_bac/chlpt-type"/>
</dbReference>
<comment type="function">
    <text evidence="2 10 12">This protein binds specifically to 23S rRNA.</text>
</comment>
<dbReference type="SUPFAM" id="SSF54843">
    <property type="entry name" value="Ribosomal protein L22"/>
    <property type="match status" value="1"/>
</dbReference>
<evidence type="ECO:0000256" key="9">
    <source>
        <dbReference type="ARBA" id="ARBA00035285"/>
    </source>
</evidence>
<evidence type="ECO:0000256" key="8">
    <source>
        <dbReference type="ARBA" id="ARBA00023274"/>
    </source>
</evidence>
<dbReference type="Gene3D" id="3.90.470.10">
    <property type="entry name" value="Ribosomal protein L22/L17"/>
    <property type="match status" value="1"/>
</dbReference>
<accession>A0A1B0VBG7</accession>
<evidence type="ECO:0000256" key="5">
    <source>
        <dbReference type="ARBA" id="ARBA00022730"/>
    </source>
</evidence>
<dbReference type="GO" id="GO:0009507">
    <property type="term" value="C:chloroplast"/>
    <property type="evidence" value="ECO:0007669"/>
    <property type="project" value="UniProtKB-SubCell"/>
</dbReference>
<evidence type="ECO:0000256" key="3">
    <source>
        <dbReference type="ARBA" id="ARBA00009451"/>
    </source>
</evidence>
<geneLocation type="chloroplast" evidence="13"/>
<keyword evidence="6 10" id="KW-0694">RNA-binding</keyword>